<dbReference type="GO" id="GO:0051537">
    <property type="term" value="F:2 iron, 2 sulfur cluster binding"/>
    <property type="evidence" value="ECO:0007669"/>
    <property type="project" value="UniProtKB-KW"/>
</dbReference>
<dbReference type="STRING" id="1348853.LK12_02395"/>
<comment type="cofactor">
    <cofactor evidence="1">
        <name>Fe cation</name>
        <dbReference type="ChEBI" id="CHEBI:24875"/>
    </cofactor>
</comment>
<dbReference type="RefSeq" id="WP_039278796.1">
    <property type="nucleotide sequence ID" value="NZ_JTDI01000001.1"/>
</dbReference>
<evidence type="ECO:0000256" key="1">
    <source>
        <dbReference type="ARBA" id="ARBA00001962"/>
    </source>
</evidence>
<feature type="domain" description="Rieske" evidence="8">
    <location>
        <begin position="56"/>
        <end position="164"/>
    </location>
</feature>
<dbReference type="SUPFAM" id="SSF55961">
    <property type="entry name" value="Bet v1-like"/>
    <property type="match status" value="1"/>
</dbReference>
<dbReference type="InterPro" id="IPR001663">
    <property type="entry name" value="Rng_hydr_dOase-A"/>
</dbReference>
<gene>
    <name evidence="9" type="ORF">LK12_02395</name>
</gene>
<keyword evidence="10" id="KW-1185">Reference proteome</keyword>
<dbReference type="PANTHER" id="PTHR43756">
    <property type="entry name" value="CHOLINE MONOOXYGENASE, CHLOROPLASTIC"/>
    <property type="match status" value="1"/>
</dbReference>
<evidence type="ECO:0000259" key="8">
    <source>
        <dbReference type="PROSITE" id="PS51296"/>
    </source>
</evidence>
<dbReference type="SUPFAM" id="SSF50022">
    <property type="entry name" value="ISP domain"/>
    <property type="match status" value="1"/>
</dbReference>
<evidence type="ECO:0000256" key="3">
    <source>
        <dbReference type="ARBA" id="ARBA00022723"/>
    </source>
</evidence>
<feature type="region of interest" description="Disordered" evidence="7">
    <location>
        <begin position="1"/>
        <end position="33"/>
    </location>
</feature>
<evidence type="ECO:0000256" key="7">
    <source>
        <dbReference type="SAM" id="MobiDB-lite"/>
    </source>
</evidence>
<evidence type="ECO:0000256" key="6">
    <source>
        <dbReference type="ARBA" id="ARBA00023014"/>
    </source>
</evidence>
<sequence>MNYDPRSWAVHKGSRHPFDQAAAPIDNGTQRPDPVRYTSKAFFEQEWEKVFTKTWLLAAPSSDLQEPGDWVKFDIGPESFIVVRGKDGKVCAHYNVCPHRGSQLVTGEMGSQDSFTCPFHSWRFGLDGSNQKVTDSETFRPEVLCHGTDLTSVRAEETVGLVFISMSDDVPPLSEYLAPVLPMLETYAIDRMHVVQHRRSDWAANWKGGIDAFYESYHLHAIHPQTMGVIDDRTHIDLLPGGLSRQFVPMAQPNSHFPDQEGINEGIAMLLADAGIDPERFDGTAMESRAAVAVAKRERAARIGLDYTHFSDAQLTDSTIFGIFPNVQIGCHPEAVFLHRFKPHASDPEQFTYETTILYRHVDAPGYGAPGWMGLGDDVDLTGATRPEVVHTGLGEPPGMGEVLDQDSDLLPIVQKGARSRGFKGPLWCEQEARLRHFHKELDTWLEG</sequence>
<name>A0A0B1ZRK2_9SPHN</name>
<protein>
    <submittedName>
        <fullName evidence="9">(2Fe-2S)-binding protein</fullName>
    </submittedName>
</protein>
<dbReference type="PROSITE" id="PS51296">
    <property type="entry name" value="RIESKE"/>
    <property type="match status" value="1"/>
</dbReference>
<keyword evidence="5" id="KW-0408">Iron</keyword>
<dbReference type="InterPro" id="IPR017941">
    <property type="entry name" value="Rieske_2Fe-2S"/>
</dbReference>
<dbReference type="Gene3D" id="2.102.10.10">
    <property type="entry name" value="Rieske [2Fe-2S] iron-sulphur domain"/>
    <property type="match status" value="1"/>
</dbReference>
<reference evidence="9 10" key="1">
    <citation type="submission" date="2014-10" db="EMBL/GenBank/DDBJ databases">
        <title>Genome sequence of Novosphingobium malaysiense MUSC 273(T).</title>
        <authorList>
            <person name="Lee L.-H."/>
        </authorList>
    </citation>
    <scope>NUCLEOTIDE SEQUENCE [LARGE SCALE GENOMIC DNA]</scope>
    <source>
        <strain evidence="9 10">MUSC 273</strain>
    </source>
</reference>
<evidence type="ECO:0000313" key="9">
    <source>
        <dbReference type="EMBL" id="KHK93201.1"/>
    </source>
</evidence>
<dbReference type="InterPro" id="IPR015879">
    <property type="entry name" value="Ring_hydroxy_dOase_asu_C_dom"/>
</dbReference>
<evidence type="ECO:0000256" key="5">
    <source>
        <dbReference type="ARBA" id="ARBA00023004"/>
    </source>
</evidence>
<dbReference type="AlphaFoldDB" id="A0A0B1ZRK2"/>
<keyword evidence="4" id="KW-0560">Oxidoreductase</keyword>
<dbReference type="Pfam" id="PF00848">
    <property type="entry name" value="Ring_hydroxyl_A"/>
    <property type="match status" value="1"/>
</dbReference>
<dbReference type="Gene3D" id="3.90.380.10">
    <property type="entry name" value="Naphthalene 1,2-dioxygenase Alpha Subunit, Chain A, domain 1"/>
    <property type="match status" value="1"/>
</dbReference>
<proteinExistence type="predicted"/>
<comment type="caution">
    <text evidence="9">The sequence shown here is derived from an EMBL/GenBank/DDBJ whole genome shotgun (WGS) entry which is preliminary data.</text>
</comment>
<dbReference type="PRINTS" id="PR00090">
    <property type="entry name" value="RNGDIOXGNASE"/>
</dbReference>
<dbReference type="CDD" id="cd03469">
    <property type="entry name" value="Rieske_RO_Alpha_N"/>
    <property type="match status" value="1"/>
</dbReference>
<keyword evidence="3" id="KW-0479">Metal-binding</keyword>
<evidence type="ECO:0000313" key="10">
    <source>
        <dbReference type="Proteomes" id="UP000031057"/>
    </source>
</evidence>
<dbReference type="Proteomes" id="UP000031057">
    <property type="component" value="Unassembled WGS sequence"/>
</dbReference>
<dbReference type="PANTHER" id="PTHR43756:SF5">
    <property type="entry name" value="CHOLINE MONOOXYGENASE, CHLOROPLASTIC"/>
    <property type="match status" value="1"/>
</dbReference>
<evidence type="ECO:0000256" key="4">
    <source>
        <dbReference type="ARBA" id="ARBA00023002"/>
    </source>
</evidence>
<accession>A0A0B1ZRK2</accession>
<keyword evidence="2" id="KW-0001">2Fe-2S</keyword>
<dbReference type="GO" id="GO:0005506">
    <property type="term" value="F:iron ion binding"/>
    <property type="evidence" value="ECO:0007669"/>
    <property type="project" value="InterPro"/>
</dbReference>
<dbReference type="Pfam" id="PF00355">
    <property type="entry name" value="Rieske"/>
    <property type="match status" value="1"/>
</dbReference>
<dbReference type="CDD" id="cd08882">
    <property type="entry name" value="RHO_alpha_C_MupW-like"/>
    <property type="match status" value="1"/>
</dbReference>
<dbReference type="InterPro" id="IPR036922">
    <property type="entry name" value="Rieske_2Fe-2S_sf"/>
</dbReference>
<dbReference type="GO" id="GO:0016491">
    <property type="term" value="F:oxidoreductase activity"/>
    <property type="evidence" value="ECO:0007669"/>
    <property type="project" value="UniProtKB-KW"/>
</dbReference>
<dbReference type="EMBL" id="JTDI01000001">
    <property type="protein sequence ID" value="KHK93201.1"/>
    <property type="molecule type" value="Genomic_DNA"/>
</dbReference>
<keyword evidence="6" id="KW-0411">Iron-sulfur</keyword>
<evidence type="ECO:0000256" key="2">
    <source>
        <dbReference type="ARBA" id="ARBA00022714"/>
    </source>
</evidence>
<dbReference type="OrthoDB" id="7458380at2"/>
<organism evidence="9 10">
    <name type="scientific">Novosphingobium malaysiense</name>
    <dbReference type="NCBI Taxonomy" id="1348853"/>
    <lineage>
        <taxon>Bacteria</taxon>
        <taxon>Pseudomonadati</taxon>
        <taxon>Pseudomonadota</taxon>
        <taxon>Alphaproteobacteria</taxon>
        <taxon>Sphingomonadales</taxon>
        <taxon>Sphingomonadaceae</taxon>
        <taxon>Novosphingobium</taxon>
    </lineage>
</organism>